<dbReference type="EMBL" id="BK032734">
    <property type="protein sequence ID" value="DAF57593.1"/>
    <property type="molecule type" value="Genomic_DNA"/>
</dbReference>
<organism evidence="1">
    <name type="scientific">Myoviridae sp. ctqfO1</name>
    <dbReference type="NCBI Taxonomy" id="2827710"/>
    <lineage>
        <taxon>Viruses</taxon>
        <taxon>Duplodnaviria</taxon>
        <taxon>Heunggongvirae</taxon>
        <taxon>Uroviricota</taxon>
        <taxon>Caudoviricetes</taxon>
    </lineage>
</organism>
<protein>
    <submittedName>
        <fullName evidence="1">Uncharacterized protein</fullName>
    </submittedName>
</protein>
<name>A0A8S5T2V4_9CAUD</name>
<reference evidence="1" key="1">
    <citation type="journal article" date="2021" name="Proc. Natl. Acad. Sci. U.S.A.">
        <title>A Catalog of Tens of Thousands of Viruses from Human Metagenomes Reveals Hidden Associations with Chronic Diseases.</title>
        <authorList>
            <person name="Tisza M.J."/>
            <person name="Buck C.B."/>
        </authorList>
    </citation>
    <scope>NUCLEOTIDE SEQUENCE</scope>
    <source>
        <strain evidence="1">CtqfO1</strain>
    </source>
</reference>
<sequence length="40" mass="4838">MLSWNYVMGWYIIRKDRKIVFQTKSKHLLLDSLKKLNKAA</sequence>
<evidence type="ECO:0000313" key="1">
    <source>
        <dbReference type="EMBL" id="DAF57593.1"/>
    </source>
</evidence>
<accession>A0A8S5T2V4</accession>
<proteinExistence type="predicted"/>